<feature type="transmembrane region" description="Helical" evidence="9">
    <location>
        <begin position="620"/>
        <end position="644"/>
    </location>
</feature>
<protein>
    <recommendedName>
        <fullName evidence="9">Chloride channel protein</fullName>
    </recommendedName>
</protein>
<dbReference type="Gene3D" id="3.10.580.20">
    <property type="match status" value="1"/>
</dbReference>
<dbReference type="InterPro" id="IPR001807">
    <property type="entry name" value="ClC"/>
</dbReference>
<evidence type="ECO:0000313" key="13">
    <source>
        <dbReference type="Proteomes" id="UP000807716"/>
    </source>
</evidence>
<dbReference type="SUPFAM" id="SSF54631">
    <property type="entry name" value="CBS-domain pair"/>
    <property type="match status" value="1"/>
</dbReference>
<feature type="region of interest" description="Disordered" evidence="10">
    <location>
        <begin position="118"/>
        <end position="232"/>
    </location>
</feature>
<dbReference type="EMBL" id="JAAAJB010000057">
    <property type="protein sequence ID" value="KAG0268203.1"/>
    <property type="molecule type" value="Genomic_DNA"/>
</dbReference>
<keyword evidence="13" id="KW-1185">Reference proteome</keyword>
<dbReference type="PANTHER" id="PTHR45711">
    <property type="entry name" value="CHLORIDE CHANNEL PROTEIN"/>
    <property type="match status" value="1"/>
</dbReference>
<gene>
    <name evidence="12" type="ORF">DFQ27_007312</name>
</gene>
<feature type="transmembrane region" description="Helical" evidence="9">
    <location>
        <begin position="988"/>
        <end position="1011"/>
    </location>
</feature>
<feature type="transmembrane region" description="Helical" evidence="9">
    <location>
        <begin position="764"/>
        <end position="781"/>
    </location>
</feature>
<keyword evidence="2 9" id="KW-0813">Transport</keyword>
<organism evidence="12 13">
    <name type="scientific">Actinomortierella ambigua</name>
    <dbReference type="NCBI Taxonomy" id="1343610"/>
    <lineage>
        <taxon>Eukaryota</taxon>
        <taxon>Fungi</taxon>
        <taxon>Fungi incertae sedis</taxon>
        <taxon>Mucoromycota</taxon>
        <taxon>Mortierellomycotina</taxon>
        <taxon>Mortierellomycetes</taxon>
        <taxon>Mortierellales</taxon>
        <taxon>Mortierellaceae</taxon>
        <taxon>Actinomortierella</taxon>
    </lineage>
</organism>
<dbReference type="FunFam" id="1.10.3080.10:FF:000011">
    <property type="entry name" value="Chloride channel protein"/>
    <property type="match status" value="1"/>
</dbReference>
<comment type="caution">
    <text evidence="9">Lacks conserved residue(s) required for the propagation of feature annotation.</text>
</comment>
<dbReference type="SUPFAM" id="SSF81340">
    <property type="entry name" value="Clc chloride channel"/>
    <property type="match status" value="1"/>
</dbReference>
<evidence type="ECO:0000313" key="12">
    <source>
        <dbReference type="EMBL" id="KAG0268203.1"/>
    </source>
</evidence>
<keyword evidence="4 9" id="KW-1133">Transmembrane helix</keyword>
<dbReference type="InterPro" id="IPR000644">
    <property type="entry name" value="CBS_dom"/>
</dbReference>
<feature type="compositionally biased region" description="Basic and acidic residues" evidence="10">
    <location>
        <begin position="1"/>
        <end position="10"/>
    </location>
</feature>
<dbReference type="GO" id="GO:0005247">
    <property type="term" value="F:voltage-gated chloride channel activity"/>
    <property type="evidence" value="ECO:0007669"/>
    <property type="project" value="TreeGrafter"/>
</dbReference>
<dbReference type="PANTHER" id="PTHR45711:SF6">
    <property type="entry name" value="CHLORIDE CHANNEL PROTEIN"/>
    <property type="match status" value="1"/>
</dbReference>
<reference evidence="12" key="1">
    <citation type="journal article" date="2020" name="Fungal Divers.">
        <title>Resolving the Mortierellaceae phylogeny through synthesis of multi-gene phylogenetics and phylogenomics.</title>
        <authorList>
            <person name="Vandepol N."/>
            <person name="Liber J."/>
            <person name="Desiro A."/>
            <person name="Na H."/>
            <person name="Kennedy M."/>
            <person name="Barry K."/>
            <person name="Grigoriev I.V."/>
            <person name="Miller A.N."/>
            <person name="O'Donnell K."/>
            <person name="Stajich J.E."/>
            <person name="Bonito G."/>
        </authorList>
    </citation>
    <scope>NUCLEOTIDE SEQUENCE</scope>
    <source>
        <strain evidence="12">BC1065</strain>
    </source>
</reference>
<feature type="transmembrane region" description="Helical" evidence="9">
    <location>
        <begin position="728"/>
        <end position="752"/>
    </location>
</feature>
<comment type="subcellular location">
    <subcellularLocation>
        <location evidence="1 9">Membrane</location>
        <topology evidence="1 9">Multi-pass membrane protein</topology>
    </subcellularLocation>
</comment>
<evidence type="ECO:0000256" key="5">
    <source>
        <dbReference type="ARBA" id="ARBA00023065"/>
    </source>
</evidence>
<evidence type="ECO:0000256" key="8">
    <source>
        <dbReference type="PROSITE-ProRule" id="PRU00703"/>
    </source>
</evidence>
<dbReference type="CDD" id="cd03684">
    <property type="entry name" value="ClC_3_like"/>
    <property type="match status" value="1"/>
</dbReference>
<feature type="compositionally biased region" description="Polar residues" evidence="10">
    <location>
        <begin position="382"/>
        <end position="397"/>
    </location>
</feature>
<comment type="caution">
    <text evidence="12">The sequence shown here is derived from an EMBL/GenBank/DDBJ whole genome shotgun (WGS) entry which is preliminary data.</text>
</comment>
<feature type="region of interest" description="Disordered" evidence="10">
    <location>
        <begin position="252"/>
        <end position="301"/>
    </location>
</feature>
<evidence type="ECO:0000256" key="7">
    <source>
        <dbReference type="ARBA" id="ARBA00023214"/>
    </source>
</evidence>
<dbReference type="Proteomes" id="UP000807716">
    <property type="component" value="Unassembled WGS sequence"/>
</dbReference>
<dbReference type="Pfam" id="PF00654">
    <property type="entry name" value="Voltage_CLC"/>
    <property type="match status" value="1"/>
</dbReference>
<evidence type="ECO:0000256" key="4">
    <source>
        <dbReference type="ARBA" id="ARBA00022989"/>
    </source>
</evidence>
<keyword evidence="3 9" id="KW-0812">Transmembrane</keyword>
<dbReference type="PRINTS" id="PR00762">
    <property type="entry name" value="CLCHANNEL"/>
</dbReference>
<feature type="transmembrane region" description="Helical" evidence="9">
    <location>
        <begin position="802"/>
        <end position="823"/>
    </location>
</feature>
<feature type="domain" description="CBS" evidence="11">
    <location>
        <begin position="1144"/>
        <end position="1201"/>
    </location>
</feature>
<feature type="compositionally biased region" description="Gly residues" evidence="10">
    <location>
        <begin position="398"/>
        <end position="414"/>
    </location>
</feature>
<feature type="compositionally biased region" description="Low complexity" evidence="10">
    <location>
        <begin position="118"/>
        <end position="197"/>
    </location>
</feature>
<dbReference type="InterPro" id="IPR046342">
    <property type="entry name" value="CBS_dom_sf"/>
</dbReference>
<proteinExistence type="inferred from homology"/>
<sequence length="1209" mass="129973">MSPMSSKEDGMGSSHRLFSSSSSPSPAPESGSVPGSPALDEWNDFLDADSPSVDMGAFGSDMLEEVLQSSPEEPFHEEGELEDGGVDEVQTGLDLSAAATSFSLMDNGLINSISMANSQQAVAASASALNSDSGDADASFLDDLFASPPAQQQPSLTSPSPSQRSSNSNSDENNSRSDPQSSTNTTTTATATTRNTRSIFGRSTLEENLAPGMMSHDPRQRPKGPSLGLALGGSSFRRKPLFEADPDDLPVTMAAYENGDSNHEEGSPRRGSLRVDDQEHDDGDEDADSITPLQGHEPIRGIDTRHDFNFFKNRSQNESLTGSLLSRLGVTLPPGGTLMGSGVMGSTHHNYPRLGLGPIAPGRAGNGRLPMPMHMSVGGRSNADSHNTRTTAASNTGGPIGLEGTGSAGSGQRGTGQARHQSPFLRQFQLFGGGGGGGSGGNGSDGGSQKGALPSPMGDPLRQQDGRSSSSMDVGQDDERFGADSPNPLHAGGGSNPYQDENIDWINDGTGFRVAYDDFTTIDWIHDFAEERQRIRRLQNIPGIAGQMALIYDWIQGWVVVLAVGIAAGIVAGGNDIATQWLGDIKEGYCSTAFYLNRSFCCWGLDETDTCPEWVPWNRATWLVAYVFYVMFALVFATTAAFLVKVYAPYAEGSGIPEVKTILGGFVIRNYLGLETLVIKTVTLVLSTASGLSLGKEGPLVHIACCIGNILPRAFPRFKNNEAKMREILSAAASAGISVAFGAPIGGVVFSLEELSNHFATDTMWHSFFCAMAAAVALKLMDPFRTEKLVVFQVVYDRNWHGFEMIFFLLLGVLGGLWGAFFIRMNLRLAAFRKTSWLRVFPIYEVFLVTLVTAAVGYLNIFTRVQSPELLAGLFRECDGTGTNYHGLCDDTGVTLRIFSLLTASGIKGALTLVTFGLAIPAGIFMPSMVIGALFGRALGILVHAWQANHQGFWLFAACAPDVPCVTPGSYAMVGAAAFMGGVTRMTVSLVIIMFELTGALTYVLPIMIVVMTSKWVGDAFGKEGIFDGIILLCGYPFLGDKEEYKYNTTASQVMTPVEDLVVITATGNTLDSLDNLLRETHYKGYPVVNSLRDMMLVGYISRTELRYALDEARKRNLPGSTPVGNVVPILEATPAFIELRLWMDQTPITVSHRFPMDQVIVIFRKLGVRYVLCTQHGQLLGLITKKDVLRHLALIEHPDEQDGGSILP</sequence>
<feature type="region of interest" description="Disordered" evidence="10">
    <location>
        <begin position="378"/>
        <end position="502"/>
    </location>
</feature>
<evidence type="ECO:0000256" key="10">
    <source>
        <dbReference type="SAM" id="MobiDB-lite"/>
    </source>
</evidence>
<feature type="compositionally biased region" description="Acidic residues" evidence="10">
    <location>
        <begin position="278"/>
        <end position="288"/>
    </location>
</feature>
<feature type="transmembrane region" description="Helical" evidence="9">
    <location>
        <begin position="843"/>
        <end position="861"/>
    </location>
</feature>
<dbReference type="Gene3D" id="3.90.1280.20">
    <property type="match status" value="1"/>
</dbReference>
<feature type="region of interest" description="Disordered" evidence="10">
    <location>
        <begin position="1"/>
        <end position="89"/>
    </location>
</feature>
<dbReference type="OrthoDB" id="44789at2759"/>
<evidence type="ECO:0000256" key="1">
    <source>
        <dbReference type="ARBA" id="ARBA00004141"/>
    </source>
</evidence>
<comment type="similarity">
    <text evidence="9">Belongs to the chloride channel (TC 2.A.49) family.</text>
</comment>
<dbReference type="Gene3D" id="1.10.3080.10">
    <property type="entry name" value="Clc chloride channel"/>
    <property type="match status" value="1"/>
</dbReference>
<accession>A0A9P6UBZ1</accession>
<evidence type="ECO:0000256" key="2">
    <source>
        <dbReference type="ARBA" id="ARBA00022448"/>
    </source>
</evidence>
<dbReference type="GO" id="GO:0005886">
    <property type="term" value="C:plasma membrane"/>
    <property type="evidence" value="ECO:0007669"/>
    <property type="project" value="TreeGrafter"/>
</dbReference>
<evidence type="ECO:0000256" key="3">
    <source>
        <dbReference type="ARBA" id="ARBA00022692"/>
    </source>
</evidence>
<feature type="compositionally biased region" description="Basic and acidic residues" evidence="10">
    <location>
        <begin position="260"/>
        <end position="277"/>
    </location>
</feature>
<dbReference type="PROSITE" id="PS51371">
    <property type="entry name" value="CBS"/>
    <property type="match status" value="2"/>
</dbReference>
<dbReference type="Pfam" id="PF00571">
    <property type="entry name" value="CBS"/>
    <property type="match status" value="1"/>
</dbReference>
<keyword evidence="8" id="KW-0129">CBS domain</keyword>
<dbReference type="GO" id="GO:0005769">
    <property type="term" value="C:early endosome"/>
    <property type="evidence" value="ECO:0007669"/>
    <property type="project" value="TreeGrafter"/>
</dbReference>
<evidence type="ECO:0000256" key="6">
    <source>
        <dbReference type="ARBA" id="ARBA00023136"/>
    </source>
</evidence>
<dbReference type="CDD" id="cd04591">
    <property type="entry name" value="CBS_pair_voltage-gated_CLC_euk_bac"/>
    <property type="match status" value="1"/>
</dbReference>
<dbReference type="GO" id="GO:0005794">
    <property type="term" value="C:Golgi apparatus"/>
    <property type="evidence" value="ECO:0007669"/>
    <property type="project" value="TreeGrafter"/>
</dbReference>
<feature type="domain" description="CBS" evidence="11">
    <location>
        <begin position="1055"/>
        <end position="1116"/>
    </location>
</feature>
<evidence type="ECO:0000259" key="11">
    <source>
        <dbReference type="PROSITE" id="PS51371"/>
    </source>
</evidence>
<keyword evidence="6 9" id="KW-0472">Membrane</keyword>
<feature type="transmembrane region" description="Helical" evidence="9">
    <location>
        <begin position="910"/>
        <end position="935"/>
    </location>
</feature>
<feature type="compositionally biased region" description="Gly residues" evidence="10">
    <location>
        <begin position="431"/>
        <end position="449"/>
    </location>
</feature>
<evidence type="ECO:0000256" key="9">
    <source>
        <dbReference type="RuleBase" id="RU361221"/>
    </source>
</evidence>
<dbReference type="AlphaFoldDB" id="A0A9P6UBZ1"/>
<name>A0A9P6UBZ1_9FUNG</name>
<dbReference type="InterPro" id="IPR014743">
    <property type="entry name" value="Cl-channel_core"/>
</dbReference>
<keyword evidence="7 9" id="KW-0868">Chloride</keyword>
<dbReference type="SMART" id="SM00116">
    <property type="entry name" value="CBS"/>
    <property type="match status" value="2"/>
</dbReference>
<feature type="compositionally biased region" description="Low complexity" evidence="10">
    <location>
        <begin position="11"/>
        <end position="37"/>
    </location>
</feature>
<keyword evidence="5 9" id="KW-0406">Ion transport</keyword>